<evidence type="ECO:0000313" key="7">
    <source>
        <dbReference type="Proteomes" id="UP000644507"/>
    </source>
</evidence>
<evidence type="ECO:0000256" key="3">
    <source>
        <dbReference type="ARBA" id="ARBA00022112"/>
    </source>
</evidence>
<dbReference type="GO" id="GO:0005737">
    <property type="term" value="C:cytoplasm"/>
    <property type="evidence" value="ECO:0007669"/>
    <property type="project" value="TreeGrafter"/>
</dbReference>
<reference evidence="6" key="1">
    <citation type="journal article" date="2014" name="Int. J. Syst. Evol. Microbiol.">
        <title>Complete genome sequence of Corynebacterium casei LMG S-19264T (=DSM 44701T), isolated from a smear-ripened cheese.</title>
        <authorList>
            <consortium name="US DOE Joint Genome Institute (JGI-PGF)"/>
            <person name="Walter F."/>
            <person name="Albersmeier A."/>
            <person name="Kalinowski J."/>
            <person name="Ruckert C."/>
        </authorList>
    </citation>
    <scope>NUCLEOTIDE SEQUENCE</scope>
    <source>
        <strain evidence="6">KCTC 12988</strain>
    </source>
</reference>
<comment type="caution">
    <text evidence="6">The sequence shown here is derived from an EMBL/GenBank/DDBJ whole genome shotgun (WGS) entry which is preliminary data.</text>
</comment>
<dbReference type="AlphaFoldDB" id="A0A918TEQ7"/>
<evidence type="ECO:0000256" key="4">
    <source>
        <dbReference type="ARBA" id="ARBA00022723"/>
    </source>
</evidence>
<protein>
    <recommendedName>
        <fullName evidence="3">GTP cyclohydrolase 1 type 2 homolog</fullName>
    </recommendedName>
</protein>
<dbReference type="PANTHER" id="PTHR13799:SF14">
    <property type="entry name" value="GTP CYCLOHYDROLASE 1 TYPE 2 HOMOLOG"/>
    <property type="match status" value="1"/>
</dbReference>
<dbReference type="RefSeq" id="WP_189567583.1">
    <property type="nucleotide sequence ID" value="NZ_BMXI01000003.1"/>
</dbReference>
<dbReference type="Gene3D" id="3.40.1390.30">
    <property type="entry name" value="NIF3 (NGG1p interacting factor 3)-like"/>
    <property type="match status" value="2"/>
</dbReference>
<evidence type="ECO:0000256" key="1">
    <source>
        <dbReference type="ARBA" id="ARBA00006964"/>
    </source>
</evidence>
<dbReference type="NCBIfam" id="TIGR00486">
    <property type="entry name" value="YbgI_SA1388"/>
    <property type="match status" value="1"/>
</dbReference>
<dbReference type="Pfam" id="PF01784">
    <property type="entry name" value="DUF34_NIF3"/>
    <property type="match status" value="1"/>
</dbReference>
<dbReference type="Proteomes" id="UP000644507">
    <property type="component" value="Unassembled WGS sequence"/>
</dbReference>
<comment type="similarity">
    <text evidence="1">Belongs to the GTP cyclohydrolase I type 2/NIF3 family.</text>
</comment>
<dbReference type="FunFam" id="3.40.1390.30:FF:000001">
    <property type="entry name" value="GTP cyclohydrolase 1 type 2"/>
    <property type="match status" value="1"/>
</dbReference>
<dbReference type="SUPFAM" id="SSF102705">
    <property type="entry name" value="NIF3 (NGG1p interacting factor 3)-like"/>
    <property type="match status" value="1"/>
</dbReference>
<name>A0A918TEQ7_9BACT</name>
<evidence type="ECO:0000313" key="6">
    <source>
        <dbReference type="EMBL" id="GHC45159.1"/>
    </source>
</evidence>
<keyword evidence="7" id="KW-1185">Reference proteome</keyword>
<keyword evidence="4 5" id="KW-0479">Metal-binding</keyword>
<comment type="subunit">
    <text evidence="2">Homohexamer.</text>
</comment>
<sequence>MAKLAEIVEFLDQELRTNEVPDYPGAHNGLQLENGGEVDKVAVAVDASLTVIEDAISVGADLLVVHHGMFWRGVRMMTGGNYRRLKAAFDSGLAIYSSHIPLDVHPQWGNNAVVAKEIGLEVDTKFLPWKGIELGISGQWTKTWEELIATVEAKVGPIISSVRCGEQVGRLGVITGGAGSEVEAVKASGIDTFLTGEGPHWSFPLAEELGLSVIHAGHYATETFGVREIGQKLAEKFGLKYDFLDHPTGL</sequence>
<feature type="binding site" evidence="5">
    <location>
        <position position="222"/>
    </location>
    <ligand>
        <name>a divalent metal cation</name>
        <dbReference type="ChEBI" id="CHEBI:60240"/>
        <label>1</label>
    </ligand>
</feature>
<organism evidence="6 7">
    <name type="scientific">Roseibacillus persicicus</name>
    <dbReference type="NCBI Taxonomy" id="454148"/>
    <lineage>
        <taxon>Bacteria</taxon>
        <taxon>Pseudomonadati</taxon>
        <taxon>Verrucomicrobiota</taxon>
        <taxon>Verrucomicrobiia</taxon>
        <taxon>Verrucomicrobiales</taxon>
        <taxon>Verrucomicrobiaceae</taxon>
        <taxon>Roseibacillus</taxon>
    </lineage>
</organism>
<reference evidence="6" key="2">
    <citation type="submission" date="2020-09" db="EMBL/GenBank/DDBJ databases">
        <authorList>
            <person name="Sun Q."/>
            <person name="Kim S."/>
        </authorList>
    </citation>
    <scope>NUCLEOTIDE SEQUENCE</scope>
    <source>
        <strain evidence="6">KCTC 12988</strain>
    </source>
</reference>
<evidence type="ECO:0000256" key="5">
    <source>
        <dbReference type="PIRSR" id="PIRSR602678-1"/>
    </source>
</evidence>
<evidence type="ECO:0000256" key="2">
    <source>
        <dbReference type="ARBA" id="ARBA00011643"/>
    </source>
</evidence>
<accession>A0A918TEQ7</accession>
<gene>
    <name evidence="6" type="ORF">GCM10007100_08020</name>
</gene>
<feature type="binding site" evidence="5">
    <location>
        <position position="66"/>
    </location>
    <ligand>
        <name>a divalent metal cation</name>
        <dbReference type="ChEBI" id="CHEBI:60240"/>
        <label>1</label>
    </ligand>
</feature>
<dbReference type="PANTHER" id="PTHR13799">
    <property type="entry name" value="NGG1 INTERACTING FACTOR 3"/>
    <property type="match status" value="1"/>
</dbReference>
<proteinExistence type="inferred from homology"/>
<dbReference type="InterPro" id="IPR036069">
    <property type="entry name" value="DUF34/NIF3_sf"/>
</dbReference>
<dbReference type="InterPro" id="IPR002678">
    <property type="entry name" value="DUF34/NIF3"/>
</dbReference>
<feature type="binding site" evidence="5">
    <location>
        <position position="67"/>
    </location>
    <ligand>
        <name>a divalent metal cation</name>
        <dbReference type="ChEBI" id="CHEBI:60240"/>
        <label>1</label>
    </ligand>
</feature>
<feature type="binding site" evidence="5">
    <location>
        <position position="218"/>
    </location>
    <ligand>
        <name>a divalent metal cation</name>
        <dbReference type="ChEBI" id="CHEBI:60240"/>
        <label>1</label>
    </ligand>
</feature>
<dbReference type="GO" id="GO:0046872">
    <property type="term" value="F:metal ion binding"/>
    <property type="evidence" value="ECO:0007669"/>
    <property type="project" value="UniProtKB-KW"/>
</dbReference>
<feature type="binding site" evidence="5">
    <location>
        <position position="103"/>
    </location>
    <ligand>
        <name>a divalent metal cation</name>
        <dbReference type="ChEBI" id="CHEBI:60240"/>
        <label>1</label>
    </ligand>
</feature>
<dbReference type="EMBL" id="BMXI01000003">
    <property type="protein sequence ID" value="GHC45159.1"/>
    <property type="molecule type" value="Genomic_DNA"/>
</dbReference>